<feature type="transmembrane region" description="Helical" evidence="6">
    <location>
        <begin position="173"/>
        <end position="190"/>
    </location>
</feature>
<feature type="transmembrane region" description="Helical" evidence="6">
    <location>
        <begin position="138"/>
        <end position="161"/>
    </location>
</feature>
<protein>
    <recommendedName>
        <fullName evidence="9">Lysine transporter LysE</fullName>
    </recommendedName>
</protein>
<reference evidence="7 8" key="1">
    <citation type="submission" date="2017-03" db="EMBL/GenBank/DDBJ databases">
        <title>Genomic and clinical evidence uncovers the enterohepatic species Helicobacter valdiviensis as a potential human intestinal pathogen.</title>
        <authorList>
            <person name="Fresia P."/>
            <person name="Jara R."/>
            <person name="Sierra R."/>
            <person name="Ferres I."/>
            <person name="Greif G."/>
            <person name="Iraola G."/>
            <person name="Collado L."/>
        </authorList>
    </citation>
    <scope>NUCLEOTIDE SEQUENCE [LARGE SCALE GENOMIC DNA]</scope>
    <source>
        <strain evidence="7 8">WBE14</strain>
    </source>
</reference>
<dbReference type="AlphaFoldDB" id="A0A2W6MXR2"/>
<keyword evidence="3 6" id="KW-0812">Transmembrane</keyword>
<dbReference type="RefSeq" id="WP_111229251.1">
    <property type="nucleotide sequence ID" value="NZ_NBIU01000004.1"/>
</dbReference>
<feature type="transmembrane region" description="Helical" evidence="6">
    <location>
        <begin position="6"/>
        <end position="25"/>
    </location>
</feature>
<proteinExistence type="predicted"/>
<dbReference type="InterPro" id="IPR001123">
    <property type="entry name" value="LeuE-type"/>
</dbReference>
<sequence length="202" mass="22659">MELFALFLVGFTTAITPGPDILFVLRNTLALGAKEGILSFLGIFSGWIIYLGLIYFGFAHFLRGALIEGILSLVGGIYLSYIAYALYKKPKNKIDFNQKTQKSKTLYFKGLLVNLSNPKAILFFMLIITPFIQKDLELSLIVLLVSLSLAFLSIIFLAINLRKFITNTLFNKIDKACIVIFLIFALLLFSESYRSFSSLIVA</sequence>
<feature type="transmembrane region" description="Helical" evidence="6">
    <location>
        <begin position="37"/>
        <end position="58"/>
    </location>
</feature>
<organism evidence="7 8">
    <name type="scientific">Helicobacter valdiviensis</name>
    <dbReference type="NCBI Taxonomy" id="1458358"/>
    <lineage>
        <taxon>Bacteria</taxon>
        <taxon>Pseudomonadati</taxon>
        <taxon>Campylobacterota</taxon>
        <taxon>Epsilonproteobacteria</taxon>
        <taxon>Campylobacterales</taxon>
        <taxon>Helicobacteraceae</taxon>
        <taxon>Helicobacter</taxon>
    </lineage>
</organism>
<dbReference type="GO" id="GO:0005886">
    <property type="term" value="C:plasma membrane"/>
    <property type="evidence" value="ECO:0007669"/>
    <property type="project" value="UniProtKB-SubCell"/>
</dbReference>
<dbReference type="OrthoDB" id="5340182at2"/>
<dbReference type="GO" id="GO:0015171">
    <property type="term" value="F:amino acid transmembrane transporter activity"/>
    <property type="evidence" value="ECO:0007669"/>
    <property type="project" value="TreeGrafter"/>
</dbReference>
<feature type="transmembrane region" description="Helical" evidence="6">
    <location>
        <begin position="106"/>
        <end position="132"/>
    </location>
</feature>
<dbReference type="EMBL" id="NBIU01000004">
    <property type="protein sequence ID" value="PZT48731.1"/>
    <property type="molecule type" value="Genomic_DNA"/>
</dbReference>
<keyword evidence="8" id="KW-1185">Reference proteome</keyword>
<keyword evidence="5 6" id="KW-0472">Membrane</keyword>
<feature type="transmembrane region" description="Helical" evidence="6">
    <location>
        <begin position="64"/>
        <end position="86"/>
    </location>
</feature>
<evidence type="ECO:0000256" key="4">
    <source>
        <dbReference type="ARBA" id="ARBA00022989"/>
    </source>
</evidence>
<name>A0A2W6MXR2_9HELI</name>
<evidence type="ECO:0000256" key="6">
    <source>
        <dbReference type="SAM" id="Phobius"/>
    </source>
</evidence>
<evidence type="ECO:0000313" key="7">
    <source>
        <dbReference type="EMBL" id="PZT48731.1"/>
    </source>
</evidence>
<evidence type="ECO:0000256" key="1">
    <source>
        <dbReference type="ARBA" id="ARBA00004651"/>
    </source>
</evidence>
<evidence type="ECO:0000256" key="5">
    <source>
        <dbReference type="ARBA" id="ARBA00023136"/>
    </source>
</evidence>
<dbReference type="Pfam" id="PF01810">
    <property type="entry name" value="LysE"/>
    <property type="match status" value="1"/>
</dbReference>
<evidence type="ECO:0000313" key="8">
    <source>
        <dbReference type="Proteomes" id="UP000249746"/>
    </source>
</evidence>
<comment type="subcellular location">
    <subcellularLocation>
        <location evidence="1">Cell membrane</location>
        <topology evidence="1">Multi-pass membrane protein</topology>
    </subcellularLocation>
</comment>
<evidence type="ECO:0008006" key="9">
    <source>
        <dbReference type="Google" id="ProtNLM"/>
    </source>
</evidence>
<gene>
    <name evidence="7" type="ORF">B6S12_02495</name>
</gene>
<evidence type="ECO:0000256" key="2">
    <source>
        <dbReference type="ARBA" id="ARBA00022475"/>
    </source>
</evidence>
<accession>A0A2W6MXR2</accession>
<dbReference type="Proteomes" id="UP000249746">
    <property type="component" value="Unassembled WGS sequence"/>
</dbReference>
<dbReference type="PANTHER" id="PTHR30086:SF20">
    <property type="entry name" value="ARGININE EXPORTER PROTEIN ARGO-RELATED"/>
    <property type="match status" value="1"/>
</dbReference>
<evidence type="ECO:0000256" key="3">
    <source>
        <dbReference type="ARBA" id="ARBA00022692"/>
    </source>
</evidence>
<comment type="caution">
    <text evidence="7">The sequence shown here is derived from an EMBL/GenBank/DDBJ whole genome shotgun (WGS) entry which is preliminary data.</text>
</comment>
<dbReference type="PANTHER" id="PTHR30086">
    <property type="entry name" value="ARGININE EXPORTER PROTEIN ARGO"/>
    <property type="match status" value="1"/>
</dbReference>
<keyword evidence="4 6" id="KW-1133">Transmembrane helix</keyword>
<keyword evidence="2" id="KW-1003">Cell membrane</keyword>